<protein>
    <recommendedName>
        <fullName evidence="3">DUF3996 domain-containing protein</fullName>
    </recommendedName>
</protein>
<dbReference type="EMBL" id="SMFM01000001">
    <property type="protein sequence ID" value="TDD78906.1"/>
    <property type="molecule type" value="Genomic_DNA"/>
</dbReference>
<keyword evidence="2" id="KW-1185">Reference proteome</keyword>
<gene>
    <name evidence="1" type="ORF">E0F89_01130</name>
</gene>
<evidence type="ECO:0000313" key="2">
    <source>
        <dbReference type="Proteomes" id="UP000295278"/>
    </source>
</evidence>
<evidence type="ECO:0008006" key="3">
    <source>
        <dbReference type="Google" id="ProtNLM"/>
    </source>
</evidence>
<comment type="caution">
    <text evidence="1">The sequence shown here is derived from an EMBL/GenBank/DDBJ whole genome shotgun (WGS) entry which is preliminary data.</text>
</comment>
<evidence type="ECO:0000313" key="1">
    <source>
        <dbReference type="EMBL" id="TDD78906.1"/>
    </source>
</evidence>
<sequence length="135" mass="15536">MLFLILVVIYSNGYSQISTSFYANDSNSKFAVGYQFNDKLWSDLRIYSGTNIDNLTPEIIVNYNYLRKENYETYFGAGVILNNINGVVIPIGIAIKPFENLKNISINIEINPLYEIDLNDLFIRGFIGIRYKLKE</sequence>
<proteinExistence type="predicted"/>
<reference evidence="1 2" key="1">
    <citation type="submission" date="2019-03" db="EMBL/GenBank/DDBJ databases">
        <title>Flavobacterium AT-3-2 sp. nov., isolated from arctic soil.</title>
        <authorList>
            <person name="Chaudhary D.K."/>
        </authorList>
    </citation>
    <scope>NUCLEOTIDE SEQUENCE [LARGE SCALE GENOMIC DNA]</scope>
    <source>
        <strain evidence="1 2">AT-3-2</strain>
    </source>
</reference>
<dbReference type="Proteomes" id="UP000295278">
    <property type="component" value="Unassembled WGS sequence"/>
</dbReference>
<organism evidence="1 2">
    <name type="scientific">Flavobacterium caseinilyticum</name>
    <dbReference type="NCBI Taxonomy" id="2541732"/>
    <lineage>
        <taxon>Bacteria</taxon>
        <taxon>Pseudomonadati</taxon>
        <taxon>Bacteroidota</taxon>
        <taxon>Flavobacteriia</taxon>
        <taxon>Flavobacteriales</taxon>
        <taxon>Flavobacteriaceae</taxon>
        <taxon>Flavobacterium</taxon>
    </lineage>
</organism>
<accession>A0A4R5B3S3</accession>
<dbReference type="OrthoDB" id="1453926at2"/>
<name>A0A4R5B3S3_9FLAO</name>
<dbReference type="AlphaFoldDB" id="A0A4R5B3S3"/>